<reference evidence="3 4" key="1">
    <citation type="submission" date="2016-12" db="EMBL/GenBank/DDBJ databases">
        <authorList>
            <person name="Song W.-J."/>
            <person name="Kurnit D.M."/>
        </authorList>
    </citation>
    <scope>NUCLEOTIDE SEQUENCE [LARGE SCALE GENOMIC DNA]</scope>
    <source>
        <strain evidence="3 4">DSM 12503</strain>
    </source>
</reference>
<dbReference type="EMBL" id="FRFD01000003">
    <property type="protein sequence ID" value="SHO45618.1"/>
    <property type="molecule type" value="Genomic_DNA"/>
</dbReference>
<organism evidence="3 4">
    <name type="scientific">Anaerocolumna xylanovorans DSM 12503</name>
    <dbReference type="NCBI Taxonomy" id="1121345"/>
    <lineage>
        <taxon>Bacteria</taxon>
        <taxon>Bacillati</taxon>
        <taxon>Bacillota</taxon>
        <taxon>Clostridia</taxon>
        <taxon>Lachnospirales</taxon>
        <taxon>Lachnospiraceae</taxon>
        <taxon>Anaerocolumna</taxon>
    </lineage>
</organism>
<evidence type="ECO:0000256" key="1">
    <source>
        <dbReference type="SAM" id="Phobius"/>
    </source>
</evidence>
<evidence type="ECO:0000313" key="4">
    <source>
        <dbReference type="Proteomes" id="UP000184612"/>
    </source>
</evidence>
<keyword evidence="1" id="KW-0812">Transmembrane</keyword>
<name>A0A1M7Y1G0_9FIRM</name>
<sequence>MDYQERSIQAKVRLTEEEYREISMIYPKFIRKTRKKKFIVYVAIAVIVFLIIGAVTQYLSAPVSTTEPVMPTENSLNERIFSLLLPTSFIILYVVLKILKPVLIKKSVRKEFSSNKLVQREVGYNLTLDSVEITSTDFYLKLRYEDIYQALVTNKYIVLFESERIIRIIPKRSFENEETVTAALRLLEENLPKGKYVIY</sequence>
<dbReference type="RefSeq" id="WP_073587651.1">
    <property type="nucleotide sequence ID" value="NZ_FRFD01000003.1"/>
</dbReference>
<dbReference type="STRING" id="1121345.SAMN02745217_01016"/>
<dbReference type="Pfam" id="PF14317">
    <property type="entry name" value="YcxB"/>
    <property type="match status" value="1"/>
</dbReference>
<keyword evidence="1" id="KW-1133">Transmembrane helix</keyword>
<keyword evidence="4" id="KW-1185">Reference proteome</keyword>
<feature type="domain" description="YcxB-like C-terminal" evidence="2">
    <location>
        <begin position="129"/>
        <end position="178"/>
    </location>
</feature>
<evidence type="ECO:0000259" key="2">
    <source>
        <dbReference type="Pfam" id="PF14317"/>
    </source>
</evidence>
<dbReference type="InterPro" id="IPR025588">
    <property type="entry name" value="YcxB-like_C"/>
</dbReference>
<accession>A0A1M7Y1G0</accession>
<feature type="transmembrane region" description="Helical" evidence="1">
    <location>
        <begin position="80"/>
        <end position="99"/>
    </location>
</feature>
<evidence type="ECO:0000313" key="3">
    <source>
        <dbReference type="EMBL" id="SHO45618.1"/>
    </source>
</evidence>
<feature type="transmembrane region" description="Helical" evidence="1">
    <location>
        <begin position="38"/>
        <end position="60"/>
    </location>
</feature>
<proteinExistence type="predicted"/>
<keyword evidence="1" id="KW-0472">Membrane</keyword>
<gene>
    <name evidence="3" type="ORF">SAMN02745217_01016</name>
</gene>
<dbReference type="OrthoDB" id="2866610at2"/>
<dbReference type="AlphaFoldDB" id="A0A1M7Y1G0"/>
<protein>
    <submittedName>
        <fullName evidence="3">YcxB-like protein</fullName>
    </submittedName>
</protein>
<dbReference type="Proteomes" id="UP000184612">
    <property type="component" value="Unassembled WGS sequence"/>
</dbReference>